<reference evidence="10 11" key="3">
    <citation type="journal article" date="2011" name="Nat. Chem. Biol.">
        <title>Reveromycin A biosynthesis uses RevG and RevJ for stereospecific spiroacetal formation.</title>
        <authorList>
            <person name="Takahashi S."/>
            <person name="Toyoda A."/>
            <person name="Sekiyama Y."/>
            <person name="Takagi H."/>
            <person name="Nogawa T."/>
            <person name="Uramoto M."/>
            <person name="Suzuki R."/>
            <person name="Koshino H."/>
            <person name="Kumano T."/>
            <person name="Panthee S."/>
            <person name="Dairi T."/>
            <person name="Ishikawa J."/>
            <person name="Ikeda H."/>
            <person name="Sakaki Y."/>
            <person name="Osada H."/>
        </authorList>
    </citation>
    <scope>NUCLEOTIDE SEQUENCE [LARGE SCALE GENOMIC DNA]</scope>
    <source>
        <strain evidence="10 11">SN-593</strain>
    </source>
</reference>
<evidence type="ECO:0000259" key="9">
    <source>
        <dbReference type="PROSITE" id="PS51884"/>
    </source>
</evidence>
<organism evidence="10 11">
    <name type="scientific">Actinacidiphila reveromycinica</name>
    <dbReference type="NCBI Taxonomy" id="659352"/>
    <lineage>
        <taxon>Bacteria</taxon>
        <taxon>Bacillati</taxon>
        <taxon>Actinomycetota</taxon>
        <taxon>Actinomycetes</taxon>
        <taxon>Kitasatosporales</taxon>
        <taxon>Streptomycetaceae</taxon>
        <taxon>Actinacidiphila</taxon>
    </lineage>
</organism>
<evidence type="ECO:0000256" key="5">
    <source>
        <dbReference type="ARBA" id="ARBA00022889"/>
    </source>
</evidence>
<keyword evidence="11" id="KW-1185">Reference proteome</keyword>
<keyword evidence="4 8" id="KW-0732">Signal</keyword>
<name>A0A7U3VLU0_9ACTN</name>
<evidence type="ECO:0000256" key="3">
    <source>
        <dbReference type="ARBA" id="ARBA00022525"/>
    </source>
</evidence>
<comment type="subcellular location">
    <subcellularLocation>
        <location evidence="1">Secreted</location>
        <location evidence="1">Cell wall</location>
    </subcellularLocation>
</comment>
<evidence type="ECO:0000313" key="11">
    <source>
        <dbReference type="Proteomes" id="UP000595703"/>
    </source>
</evidence>
<sequence length="260" mass="24479">MNRVARKGLVTAMVAGGVLASAGAAQADSAAGGVSAGSPGVLSGNSVQVPVHVPVNVCGNTVDVVGLLNPAMGNTCANTSSAAPTTAGAATAPRGAGPSATAAGTGRHAGKAADESGDPGSRSSGGAHAADRTAGSPGVLSGNSLQLPVDVPINISGNSVNVVGIGNPASGNTAVNSSPPVRTTTPPPPAHQPVPAPPNEMVDTADASALPSLAHTGADGLGWTAGASAALLLGGALLYRRARPSARTAAAAGPVGAGTR</sequence>
<protein>
    <submittedName>
        <fullName evidence="10">Putative secreted protein</fullName>
    </submittedName>
</protein>
<accession>A0A7U3VLU0</accession>
<proteinExistence type="predicted"/>
<feature type="signal peptide" evidence="8">
    <location>
        <begin position="1"/>
        <end position="27"/>
    </location>
</feature>
<keyword evidence="3" id="KW-0964">Secreted</keyword>
<dbReference type="PROSITE" id="PS51884">
    <property type="entry name" value="CHAPLIN"/>
    <property type="match status" value="2"/>
</dbReference>
<dbReference type="AlphaFoldDB" id="A0A7U3VLU0"/>
<reference evidence="10 11" key="2">
    <citation type="journal article" date="2011" name="J. Antibiot.">
        <title>Furaquinocins I and J: novel polyketide isoprenoid hybrid compounds from Streptomyces reveromyceticus SN-593.</title>
        <authorList>
            <person name="Panthee S."/>
            <person name="Takahashi S."/>
            <person name="Takagi H."/>
            <person name="Nogawa T."/>
            <person name="Oowada E."/>
            <person name="Uramoto M."/>
            <person name="Osada H."/>
        </authorList>
    </citation>
    <scope>NUCLEOTIDE SEQUENCE [LARGE SCALE GENOMIC DNA]</scope>
    <source>
        <strain evidence="10 11">SN-593</strain>
    </source>
</reference>
<feature type="chain" id="PRO_5032345966" evidence="8">
    <location>
        <begin position="28"/>
        <end position="260"/>
    </location>
</feature>
<gene>
    <name evidence="10" type="ORF">RVR_918</name>
</gene>
<feature type="region of interest" description="Disordered" evidence="7">
    <location>
        <begin position="78"/>
        <end position="141"/>
    </location>
</feature>
<keyword evidence="2" id="KW-0134">Cell wall</keyword>
<dbReference type="Proteomes" id="UP000595703">
    <property type="component" value="Chromosome"/>
</dbReference>
<dbReference type="KEGG" id="arev:RVR_918"/>
<dbReference type="EMBL" id="AP018365">
    <property type="protein sequence ID" value="BBA95878.1"/>
    <property type="molecule type" value="Genomic_DNA"/>
</dbReference>
<dbReference type="GO" id="GO:0007155">
    <property type="term" value="P:cell adhesion"/>
    <property type="evidence" value="ECO:0007669"/>
    <property type="project" value="UniProtKB-KW"/>
</dbReference>
<dbReference type="Pfam" id="PF03777">
    <property type="entry name" value="ChpA-C"/>
    <property type="match status" value="2"/>
</dbReference>
<feature type="region of interest" description="Disordered" evidence="7">
    <location>
        <begin position="171"/>
        <end position="200"/>
    </location>
</feature>
<dbReference type="InterPro" id="IPR005528">
    <property type="entry name" value="ChpA-H"/>
</dbReference>
<evidence type="ECO:0000256" key="8">
    <source>
        <dbReference type="SAM" id="SignalP"/>
    </source>
</evidence>
<feature type="domain" description="Chaplin" evidence="9">
    <location>
        <begin position="38"/>
        <end position="78"/>
    </location>
</feature>
<reference evidence="10 11" key="4">
    <citation type="journal article" date="2020" name="Sci. Rep.">
        <title>beta-carboline chemical signals induce reveromycin production through a LuxR family regulator in Streptomyces sp. SN-593.</title>
        <authorList>
            <person name="Panthee S."/>
            <person name="Kito N."/>
            <person name="Hayashi T."/>
            <person name="Shimizu T."/>
            <person name="Ishikawa J."/>
            <person name="Hamamoto H."/>
            <person name="Osada H."/>
            <person name="Takahashi S."/>
        </authorList>
    </citation>
    <scope>NUCLEOTIDE SEQUENCE [LARGE SCALE GENOMIC DNA]</scope>
    <source>
        <strain evidence="10 11">SN-593</strain>
    </source>
</reference>
<evidence type="ECO:0000256" key="2">
    <source>
        <dbReference type="ARBA" id="ARBA00022512"/>
    </source>
</evidence>
<evidence type="ECO:0000256" key="1">
    <source>
        <dbReference type="ARBA" id="ARBA00004191"/>
    </source>
</evidence>
<feature type="compositionally biased region" description="Low complexity" evidence="7">
    <location>
        <begin position="79"/>
        <end position="106"/>
    </location>
</feature>
<feature type="domain" description="Chaplin" evidence="9">
    <location>
        <begin position="136"/>
        <end position="176"/>
    </location>
</feature>
<keyword evidence="6" id="KW-0034">Amyloid</keyword>
<evidence type="ECO:0000256" key="4">
    <source>
        <dbReference type="ARBA" id="ARBA00022729"/>
    </source>
</evidence>
<evidence type="ECO:0000256" key="6">
    <source>
        <dbReference type="ARBA" id="ARBA00023087"/>
    </source>
</evidence>
<evidence type="ECO:0000313" key="10">
    <source>
        <dbReference type="EMBL" id="BBA95878.1"/>
    </source>
</evidence>
<keyword evidence="5" id="KW-0130">Cell adhesion</keyword>
<evidence type="ECO:0000256" key="7">
    <source>
        <dbReference type="SAM" id="MobiDB-lite"/>
    </source>
</evidence>
<reference evidence="10 11" key="1">
    <citation type="journal article" date="2010" name="J. Bacteriol.">
        <title>Biochemical characterization of a novel indole prenyltransferase from Streptomyces sp. SN-593.</title>
        <authorList>
            <person name="Takahashi S."/>
            <person name="Takagi H."/>
            <person name="Toyoda A."/>
            <person name="Uramoto M."/>
            <person name="Nogawa T."/>
            <person name="Ueki M."/>
            <person name="Sakaki Y."/>
            <person name="Osada H."/>
        </authorList>
    </citation>
    <scope>NUCLEOTIDE SEQUENCE [LARGE SCALE GENOMIC DNA]</scope>
    <source>
        <strain evidence="10 11">SN-593</strain>
    </source>
</reference>
<feature type="compositionally biased region" description="Pro residues" evidence="7">
    <location>
        <begin position="185"/>
        <end position="198"/>
    </location>
</feature>
<dbReference type="RefSeq" id="WP_202232397.1">
    <property type="nucleotide sequence ID" value="NZ_AP018365.1"/>
</dbReference>